<evidence type="ECO:0000313" key="2">
    <source>
        <dbReference type="EMBL" id="MDC0670116.1"/>
    </source>
</evidence>
<feature type="transmembrane region" description="Helical" evidence="1">
    <location>
        <begin position="239"/>
        <end position="260"/>
    </location>
</feature>
<comment type="caution">
    <text evidence="2">The sequence shown here is derived from an EMBL/GenBank/DDBJ whole genome shotgun (WGS) entry which is preliminary data.</text>
</comment>
<proteinExistence type="predicted"/>
<feature type="transmembrane region" description="Helical" evidence="1">
    <location>
        <begin position="118"/>
        <end position="137"/>
    </location>
</feature>
<gene>
    <name evidence="2" type="ORF">POL58_20350</name>
</gene>
<keyword evidence="1" id="KW-1133">Transmembrane helix</keyword>
<feature type="transmembrane region" description="Helical" evidence="1">
    <location>
        <begin position="197"/>
        <end position="218"/>
    </location>
</feature>
<reference evidence="2 3" key="1">
    <citation type="submission" date="2022-11" db="EMBL/GenBank/DDBJ databases">
        <title>Minimal conservation of predation-associated metabolite biosynthetic gene clusters underscores biosynthetic potential of Myxococcota including descriptions for ten novel species: Archangium lansinium sp. nov., Myxococcus landrumus sp. nov., Nannocystis bai.</title>
        <authorList>
            <person name="Ahearne A."/>
            <person name="Stevens C."/>
            <person name="Dowd S."/>
        </authorList>
    </citation>
    <scope>NUCLEOTIDE SEQUENCE [LARGE SCALE GENOMIC DNA]</scope>
    <source>
        <strain evidence="2 3">NCELM</strain>
    </source>
</reference>
<feature type="transmembrane region" description="Helical" evidence="1">
    <location>
        <begin position="90"/>
        <end position="112"/>
    </location>
</feature>
<dbReference type="EMBL" id="JAQNDN010000010">
    <property type="protein sequence ID" value="MDC0670116.1"/>
    <property type="molecule type" value="Genomic_DNA"/>
</dbReference>
<feature type="transmembrane region" description="Helical" evidence="1">
    <location>
        <begin position="294"/>
        <end position="311"/>
    </location>
</feature>
<evidence type="ECO:0008006" key="4">
    <source>
        <dbReference type="Google" id="ProtNLM"/>
    </source>
</evidence>
<dbReference type="Proteomes" id="UP001217838">
    <property type="component" value="Unassembled WGS sequence"/>
</dbReference>
<protein>
    <recommendedName>
        <fullName evidence="4">Small-conductance mechanosensitive channel</fullName>
    </recommendedName>
</protein>
<feature type="transmembrane region" description="Helical" evidence="1">
    <location>
        <begin position="49"/>
        <end position="69"/>
    </location>
</feature>
<keyword evidence="1" id="KW-0472">Membrane</keyword>
<feature type="transmembrane region" description="Helical" evidence="1">
    <location>
        <begin position="157"/>
        <end position="177"/>
    </location>
</feature>
<evidence type="ECO:0000256" key="1">
    <source>
        <dbReference type="SAM" id="Phobius"/>
    </source>
</evidence>
<dbReference type="RefSeq" id="WP_271999931.1">
    <property type="nucleotide sequence ID" value="NZ_JAQNDN010000010.1"/>
</dbReference>
<keyword evidence="3" id="KW-1185">Reference proteome</keyword>
<feature type="transmembrane region" description="Helical" evidence="1">
    <location>
        <begin position="266"/>
        <end position="287"/>
    </location>
</feature>
<accession>A0ABT5BAV1</accession>
<feature type="transmembrane region" description="Helical" evidence="1">
    <location>
        <begin position="344"/>
        <end position="362"/>
    </location>
</feature>
<sequence length="391" mass="43338">MSAKVRKLPLVAALLALVATPLATRLLVHGSMPDTWGVFPPPKSPDVPGFSWFVFVLGVALALLIVGFVRAPQRFGFAPPEPAPREQPRLVAFPPWCVPGALLAMASWALMWGELPELAALVPFSFVPLWWGFILALDGVVYRRTGGASLVARRPGAMLAIGATSCVSWYFFEYLNYFTRSNWYYPNDQIFSQCGYLLWFGLAFTTVLPSIFVVYQLLTTIEPLRARFARGPKIELSRAAVRRLLWIGLASLAALVLWPAPLFPLIWLSPLLVLSAATALAGAWTPFSALRSGNWAPVVLIGLACALNYLVGEMWNFYSTPQNPNFWKYDVPYVNVLHVYEMPLLGYFGYLPFGMLCWVWWIHHAQLLGIDPAIDVVAGAGPTLARPQRSA</sequence>
<evidence type="ECO:0000313" key="3">
    <source>
        <dbReference type="Proteomes" id="UP001217838"/>
    </source>
</evidence>
<name>A0ABT5BAV1_9BACT</name>
<keyword evidence="1" id="KW-0812">Transmembrane</keyword>
<organism evidence="2 3">
    <name type="scientific">Nannocystis radixulma</name>
    <dbReference type="NCBI Taxonomy" id="2995305"/>
    <lineage>
        <taxon>Bacteria</taxon>
        <taxon>Pseudomonadati</taxon>
        <taxon>Myxococcota</taxon>
        <taxon>Polyangia</taxon>
        <taxon>Nannocystales</taxon>
        <taxon>Nannocystaceae</taxon>
        <taxon>Nannocystis</taxon>
    </lineage>
</organism>